<sequence length="81" mass="8784">MFRPLSSRASIGFDNNTDVLRLNLSSSPLVAVASTFLRLSWLDDSDSAVSHADAGDGPATFAGCTARTLQYSFTTYSVLWY</sequence>
<organism evidence="1">
    <name type="scientific">Rhizophora mucronata</name>
    <name type="common">Asiatic mangrove</name>
    <dbReference type="NCBI Taxonomy" id="61149"/>
    <lineage>
        <taxon>Eukaryota</taxon>
        <taxon>Viridiplantae</taxon>
        <taxon>Streptophyta</taxon>
        <taxon>Embryophyta</taxon>
        <taxon>Tracheophyta</taxon>
        <taxon>Spermatophyta</taxon>
        <taxon>Magnoliopsida</taxon>
        <taxon>eudicotyledons</taxon>
        <taxon>Gunneridae</taxon>
        <taxon>Pentapetalae</taxon>
        <taxon>rosids</taxon>
        <taxon>fabids</taxon>
        <taxon>Malpighiales</taxon>
        <taxon>Rhizophoraceae</taxon>
        <taxon>Rhizophora</taxon>
    </lineage>
</organism>
<proteinExistence type="predicted"/>
<accession>A0A2P2KSH8</accession>
<protein>
    <submittedName>
        <fullName evidence="1">Uncharacterized protein LOC105647312 isoform X2</fullName>
    </submittedName>
</protein>
<evidence type="ECO:0000313" key="1">
    <source>
        <dbReference type="EMBL" id="MBX08662.1"/>
    </source>
</evidence>
<reference evidence="1" key="1">
    <citation type="submission" date="2018-02" db="EMBL/GenBank/DDBJ databases">
        <title>Rhizophora mucronata_Transcriptome.</title>
        <authorList>
            <person name="Meera S.P."/>
            <person name="Sreeshan A."/>
            <person name="Augustine A."/>
        </authorList>
    </citation>
    <scope>NUCLEOTIDE SEQUENCE</scope>
    <source>
        <tissue evidence="1">Leaf</tissue>
    </source>
</reference>
<name>A0A2P2KSH8_RHIMU</name>
<dbReference type="EMBL" id="GGEC01028178">
    <property type="protein sequence ID" value="MBX08662.1"/>
    <property type="molecule type" value="Transcribed_RNA"/>
</dbReference>
<dbReference type="AlphaFoldDB" id="A0A2P2KSH8"/>